<evidence type="ECO:0000313" key="6">
    <source>
        <dbReference type="EMBL" id="OAS88528.1"/>
    </source>
</evidence>
<dbReference type="CDD" id="cd02205">
    <property type="entry name" value="CBS_pair_SF"/>
    <property type="match status" value="1"/>
</dbReference>
<evidence type="ECO:0000256" key="3">
    <source>
        <dbReference type="PROSITE-ProRule" id="PRU00703"/>
    </source>
</evidence>
<dbReference type="Pfam" id="PF00571">
    <property type="entry name" value="CBS"/>
    <property type="match status" value="2"/>
</dbReference>
<feature type="domain" description="CBS" evidence="5">
    <location>
        <begin position="173"/>
        <end position="229"/>
    </location>
</feature>
<dbReference type="PROSITE" id="PS50042">
    <property type="entry name" value="CNMP_BINDING_3"/>
    <property type="match status" value="1"/>
</dbReference>
<dbReference type="CDD" id="cd00038">
    <property type="entry name" value="CAP_ED"/>
    <property type="match status" value="1"/>
</dbReference>
<accession>A0A179T5J4</accession>
<dbReference type="InterPro" id="IPR018821">
    <property type="entry name" value="DUF294_put_nucleoTrafse_sb-bd"/>
</dbReference>
<dbReference type="Pfam" id="PF10335">
    <property type="entry name" value="DUF294_C"/>
    <property type="match status" value="1"/>
</dbReference>
<dbReference type="InterPro" id="IPR046342">
    <property type="entry name" value="CBS_dom_sf"/>
</dbReference>
<evidence type="ECO:0000259" key="5">
    <source>
        <dbReference type="PROSITE" id="PS51371"/>
    </source>
</evidence>
<dbReference type="InterPro" id="IPR000644">
    <property type="entry name" value="CBS_dom"/>
</dbReference>
<dbReference type="PANTHER" id="PTHR43080:SF2">
    <property type="entry name" value="CBS DOMAIN-CONTAINING PROTEIN"/>
    <property type="match status" value="1"/>
</dbReference>
<dbReference type="Pfam" id="PF00027">
    <property type="entry name" value="cNMP_binding"/>
    <property type="match status" value="1"/>
</dbReference>
<comment type="caution">
    <text evidence="6">The sequence shown here is derived from an EMBL/GenBank/DDBJ whole genome shotgun (WGS) entry which is preliminary data.</text>
</comment>
<dbReference type="SMART" id="SM00100">
    <property type="entry name" value="cNMP"/>
    <property type="match status" value="1"/>
</dbReference>
<evidence type="ECO:0000259" key="4">
    <source>
        <dbReference type="PROSITE" id="PS50042"/>
    </source>
</evidence>
<dbReference type="Gene3D" id="2.60.120.10">
    <property type="entry name" value="Jelly Rolls"/>
    <property type="match status" value="1"/>
</dbReference>
<keyword evidence="7" id="KW-1185">Reference proteome</keyword>
<evidence type="ECO:0008006" key="8">
    <source>
        <dbReference type="Google" id="ProtNLM"/>
    </source>
</evidence>
<dbReference type="Pfam" id="PF03445">
    <property type="entry name" value="DUF294"/>
    <property type="match status" value="1"/>
</dbReference>
<dbReference type="STRING" id="152268.A6K24_15870"/>
<dbReference type="PANTHER" id="PTHR43080">
    <property type="entry name" value="CBS DOMAIN-CONTAINING PROTEIN CBSX3, MITOCHONDRIAL"/>
    <property type="match status" value="1"/>
</dbReference>
<reference evidence="7" key="1">
    <citation type="submission" date="2016-04" db="EMBL/GenBank/DDBJ databases">
        <authorList>
            <person name="Lyu Z."/>
            <person name="Lyu W."/>
        </authorList>
    </citation>
    <scope>NUCLEOTIDE SEQUENCE [LARGE SCALE GENOMIC DNA]</scope>
    <source>
        <strain evidence="7">C44</strain>
    </source>
</reference>
<protein>
    <recommendedName>
        <fullName evidence="8">Cyclic nucleotide-binding domain-containing protein</fullName>
    </recommendedName>
</protein>
<dbReference type="Gene3D" id="3.10.580.10">
    <property type="entry name" value="CBS-domain"/>
    <property type="match status" value="1"/>
</dbReference>
<sequence length="643" mass="74777">MKVVSNLAINDLQHLLKDYYPFTLLTDYQLQEMADKATLSTFSKNEFIFHEDQSAEEIDLYFLVSGLAKNILHQRNGKQLSLRYYYPGDIIGLMVMFTSGELNFSVQALEDSTVFKLNKRHFFEMMTRNNDFSKVIWGSIGERTKSLYDEMKNKTSYEDEENVQLLKTRVKVLMDSPTFIHPETTMENAAIVLKEEGITGLVVSNNSSKMLGVLTFREILHYITENSDRNKVKDWMDQTPYFVEADAFAFEALSFIKNKAIEFIPVTYNEKIIGTLSSRSFLNLQDSSYLDLTYNVKNSYSLDLLIKEGPLVNTTLQSFVQSLVDKESYAYEVAEVITNHNDNLHRQIIKLTENEMKSEGYGTPPINYCFIIMGSQARHEQGFRTDQDNGMILNDYEHLPNRTAIDEYFEIFTKKVNHHLSESGFPECTGGIMAKENKWRRSLTGWKNEIDVWKKELDAEEIQNFTMFYDFRPIYGDFSLAEIIREFVTDRATRSKTLQQLLMKDAIRYKIPAHPFGIMNLKQKNKIINVKKTGLTQIIYSTRINAIKYGIHEVSTVKRLDALKKIHAMHPRDVENAKTALHYLHFYRLQQNLTELSKNEPVTNEVNVFELSKEDRLKIKEALQVAHRMQQITKISFNRNRVV</sequence>
<organism evidence="6 7">
    <name type="scientific">Metabacillus litoralis</name>
    <dbReference type="NCBI Taxonomy" id="152268"/>
    <lineage>
        <taxon>Bacteria</taxon>
        <taxon>Bacillati</taxon>
        <taxon>Bacillota</taxon>
        <taxon>Bacilli</taxon>
        <taxon>Bacillales</taxon>
        <taxon>Bacillaceae</taxon>
        <taxon>Metabacillus</taxon>
    </lineage>
</organism>
<evidence type="ECO:0000256" key="2">
    <source>
        <dbReference type="ARBA" id="ARBA00023159"/>
    </source>
</evidence>
<dbReference type="SUPFAM" id="SSF51206">
    <property type="entry name" value="cAMP-binding domain-like"/>
    <property type="match status" value="1"/>
</dbReference>
<dbReference type="InterPro" id="IPR005105">
    <property type="entry name" value="GlnD_Uridyltrans_N"/>
</dbReference>
<dbReference type="InterPro" id="IPR014710">
    <property type="entry name" value="RmlC-like_jellyroll"/>
</dbReference>
<dbReference type="AlphaFoldDB" id="A0A179T5J4"/>
<gene>
    <name evidence="6" type="ORF">A6K24_15870</name>
</gene>
<dbReference type="Proteomes" id="UP000078534">
    <property type="component" value="Unassembled WGS sequence"/>
</dbReference>
<dbReference type="InterPro" id="IPR051257">
    <property type="entry name" value="Diverse_CBS-Domain"/>
</dbReference>
<dbReference type="SUPFAM" id="SSF54631">
    <property type="entry name" value="CBS-domain pair"/>
    <property type="match status" value="1"/>
</dbReference>
<dbReference type="EMBL" id="LWSG01000003">
    <property type="protein sequence ID" value="OAS88528.1"/>
    <property type="molecule type" value="Genomic_DNA"/>
</dbReference>
<name>A0A179T5J4_9BACI</name>
<feature type="domain" description="Cyclic nucleotide-binding" evidence="4">
    <location>
        <begin position="21"/>
        <end position="143"/>
    </location>
</feature>
<dbReference type="InterPro" id="IPR000595">
    <property type="entry name" value="cNMP-bd_dom"/>
</dbReference>
<dbReference type="InterPro" id="IPR018490">
    <property type="entry name" value="cNMP-bd_dom_sf"/>
</dbReference>
<keyword evidence="2" id="KW-0010">Activator</keyword>
<evidence type="ECO:0000313" key="7">
    <source>
        <dbReference type="Proteomes" id="UP000078534"/>
    </source>
</evidence>
<proteinExistence type="predicted"/>
<dbReference type="PROSITE" id="PS51371">
    <property type="entry name" value="CBS"/>
    <property type="match status" value="1"/>
</dbReference>
<dbReference type="GO" id="GO:0008773">
    <property type="term" value="F:[protein-PII] uridylyltransferase activity"/>
    <property type="evidence" value="ECO:0007669"/>
    <property type="project" value="InterPro"/>
</dbReference>
<dbReference type="OrthoDB" id="9810963at2"/>
<dbReference type="CDD" id="cd05401">
    <property type="entry name" value="NT_GlnE_GlnD_like"/>
    <property type="match status" value="1"/>
</dbReference>
<evidence type="ECO:0000256" key="1">
    <source>
        <dbReference type="ARBA" id="ARBA00023122"/>
    </source>
</evidence>
<keyword evidence="1 3" id="KW-0129">CBS domain</keyword>